<evidence type="ECO:0000313" key="7">
    <source>
        <dbReference type="Proteomes" id="UP000694620"/>
    </source>
</evidence>
<dbReference type="Gene3D" id="3.30.70.270">
    <property type="match status" value="1"/>
</dbReference>
<dbReference type="SUPFAM" id="SSF56436">
    <property type="entry name" value="C-type lectin-like"/>
    <property type="match status" value="1"/>
</dbReference>
<comment type="similarity">
    <text evidence="1">Belongs to the beta type-B retroviral polymerase family. HERV class-II K(HML-2) pol subfamily.</text>
</comment>
<evidence type="ECO:0000313" key="6">
    <source>
        <dbReference type="Ensembl" id="ENSECRP00000005859.1"/>
    </source>
</evidence>
<keyword evidence="4" id="KW-1015">Disulfide bond</keyword>
<dbReference type="InterPro" id="IPR051379">
    <property type="entry name" value="C-type_Lectin_Receptor_IMM"/>
</dbReference>
<dbReference type="GO" id="GO:0030246">
    <property type="term" value="F:carbohydrate binding"/>
    <property type="evidence" value="ECO:0007669"/>
    <property type="project" value="UniProtKB-KW"/>
</dbReference>
<dbReference type="AlphaFoldDB" id="A0A8C4RPY2"/>
<keyword evidence="7" id="KW-1185">Reference proteome</keyword>
<dbReference type="InterPro" id="IPR043128">
    <property type="entry name" value="Rev_trsase/Diguanyl_cyclase"/>
</dbReference>
<dbReference type="InterPro" id="IPR016187">
    <property type="entry name" value="CTDL_fold"/>
</dbReference>
<dbReference type="EC" id="3.1.26.4" evidence="2"/>
<evidence type="ECO:0000256" key="1">
    <source>
        <dbReference type="ARBA" id="ARBA00010879"/>
    </source>
</evidence>
<reference evidence="6" key="1">
    <citation type="submission" date="2021-06" db="EMBL/GenBank/DDBJ databases">
        <authorList>
            <consortium name="Wellcome Sanger Institute Data Sharing"/>
        </authorList>
    </citation>
    <scope>NUCLEOTIDE SEQUENCE [LARGE SCALE GENOMIC DNA]</scope>
</reference>
<name>A0A8C4RPY2_ERPCA</name>
<proteinExistence type="inferred from homology"/>
<sequence>WNKRPIFLVQAFADDILLCSTREEKVERKLKEWRRVLKDRGLKINRRKIESLRFNDDQYSQVSLQGDLLKRVDMCKCLGSLVAQDGELDAEIAHRVHSGLNNLFLDVSFIFFFLLIDKKCSVCPQGWQILNSSCYYISTDKMNWATSRDDCIAKGGHLVIITDEREQVR</sequence>
<dbReference type="GeneTree" id="ENSGT00980000203020"/>
<organism evidence="6 7">
    <name type="scientific">Erpetoichthys calabaricus</name>
    <name type="common">Rope fish</name>
    <name type="synonym">Calamoichthys calabaricus</name>
    <dbReference type="NCBI Taxonomy" id="27687"/>
    <lineage>
        <taxon>Eukaryota</taxon>
        <taxon>Metazoa</taxon>
        <taxon>Chordata</taxon>
        <taxon>Craniata</taxon>
        <taxon>Vertebrata</taxon>
        <taxon>Euteleostomi</taxon>
        <taxon>Actinopterygii</taxon>
        <taxon>Polypteriformes</taxon>
        <taxon>Polypteridae</taxon>
        <taxon>Erpetoichthys</taxon>
    </lineage>
</organism>
<dbReference type="InterPro" id="IPR000477">
    <property type="entry name" value="RT_dom"/>
</dbReference>
<evidence type="ECO:0000256" key="2">
    <source>
        <dbReference type="ARBA" id="ARBA00012180"/>
    </source>
</evidence>
<dbReference type="Proteomes" id="UP000694620">
    <property type="component" value="Chromosome 3"/>
</dbReference>
<dbReference type="GO" id="GO:0004523">
    <property type="term" value="F:RNA-DNA hybrid ribonuclease activity"/>
    <property type="evidence" value="ECO:0007669"/>
    <property type="project" value="UniProtKB-EC"/>
</dbReference>
<dbReference type="SUPFAM" id="SSF56672">
    <property type="entry name" value="DNA/RNA polymerases"/>
    <property type="match status" value="1"/>
</dbReference>
<keyword evidence="3" id="KW-0430">Lectin</keyword>
<dbReference type="Ensembl" id="ENSECRT00000005958.1">
    <property type="protein sequence ID" value="ENSECRP00000005859.1"/>
    <property type="gene ID" value="ENSECRG00000003928.1"/>
</dbReference>
<dbReference type="InterPro" id="IPR043502">
    <property type="entry name" value="DNA/RNA_pol_sf"/>
</dbReference>
<feature type="domain" description="Reverse transcriptase" evidence="5">
    <location>
        <begin position="1"/>
        <end position="69"/>
    </location>
</feature>
<dbReference type="InterPro" id="IPR016186">
    <property type="entry name" value="C-type_lectin-like/link_sf"/>
</dbReference>
<reference evidence="6" key="2">
    <citation type="submission" date="2025-08" db="UniProtKB">
        <authorList>
            <consortium name="Ensembl"/>
        </authorList>
    </citation>
    <scope>IDENTIFICATION</scope>
</reference>
<dbReference type="PROSITE" id="PS50878">
    <property type="entry name" value="RT_POL"/>
    <property type="match status" value="1"/>
</dbReference>
<accession>A0A8C4RPY2</accession>
<evidence type="ECO:0000256" key="3">
    <source>
        <dbReference type="ARBA" id="ARBA00022734"/>
    </source>
</evidence>
<evidence type="ECO:0000259" key="5">
    <source>
        <dbReference type="PROSITE" id="PS50878"/>
    </source>
</evidence>
<dbReference type="PANTHER" id="PTHR46746:SF9">
    <property type="entry name" value="CD209 ANTIGEN-LIKE PROTEIN C-LIKE"/>
    <property type="match status" value="1"/>
</dbReference>
<dbReference type="Gene3D" id="3.10.100.10">
    <property type="entry name" value="Mannose-Binding Protein A, subunit A"/>
    <property type="match status" value="1"/>
</dbReference>
<evidence type="ECO:0000256" key="4">
    <source>
        <dbReference type="ARBA" id="ARBA00023157"/>
    </source>
</evidence>
<dbReference type="PANTHER" id="PTHR46746">
    <property type="entry name" value="KILLER CELL LECTIN-LIKE RECEPTOR SUBFAMILY F MEMBER 2"/>
    <property type="match status" value="1"/>
</dbReference>
<protein>
    <recommendedName>
        <fullName evidence="2">ribonuclease H</fullName>
        <ecNumber evidence="2">3.1.26.4</ecNumber>
    </recommendedName>
</protein>
<reference evidence="6" key="3">
    <citation type="submission" date="2025-09" db="UniProtKB">
        <authorList>
            <consortium name="Ensembl"/>
        </authorList>
    </citation>
    <scope>IDENTIFICATION</scope>
</reference>